<dbReference type="NCBIfam" id="TIGR03120">
    <property type="entry name" value="one_C_mch"/>
    <property type="match status" value="1"/>
</dbReference>
<keyword evidence="9 12" id="KW-0378">Hydrolase</keyword>
<dbReference type="HAMAP" id="MF_00486">
    <property type="entry name" value="McH"/>
    <property type="match status" value="1"/>
</dbReference>
<dbReference type="KEGG" id="rul:UC8_55600"/>
<dbReference type="Pfam" id="PF02289">
    <property type="entry name" value="MCH"/>
    <property type="match status" value="1"/>
</dbReference>
<dbReference type="SUPFAM" id="SSF56199">
    <property type="entry name" value="Methenyltetrahydromethanopterin cyclohydrolase"/>
    <property type="match status" value="1"/>
</dbReference>
<gene>
    <name evidence="12 13" type="primary">mch</name>
    <name evidence="13" type="ORF">UC8_55600</name>
</gene>
<dbReference type="OrthoDB" id="241529at2"/>
<protein>
    <recommendedName>
        <fullName evidence="6 12">Methenyltetrahydromethanopterin cyclohydrolase</fullName>
        <ecNumber evidence="5 12">3.5.4.27</ecNumber>
    </recommendedName>
    <alternativeName>
        <fullName evidence="10 12">Methenyl-H4MPT cyclohydrolase</fullName>
    </alternativeName>
</protein>
<evidence type="ECO:0000256" key="11">
    <source>
        <dbReference type="ARBA" id="ARBA00048684"/>
    </source>
</evidence>
<evidence type="ECO:0000256" key="12">
    <source>
        <dbReference type="HAMAP-Rule" id="MF_00486"/>
    </source>
</evidence>
<accession>A0A5B9QZT4</accession>
<comment type="pathway">
    <text evidence="3 12">One-carbon metabolism; formaldehyde degradation; formate from formaldehyde (H(4)MPT route): step 3/5.</text>
</comment>
<evidence type="ECO:0000256" key="9">
    <source>
        <dbReference type="ARBA" id="ARBA00022801"/>
    </source>
</evidence>
<dbReference type="GO" id="GO:0046294">
    <property type="term" value="P:formaldehyde catabolic process"/>
    <property type="evidence" value="ECO:0007669"/>
    <property type="project" value="UniProtKB-UniRule"/>
</dbReference>
<dbReference type="RefSeq" id="WP_068129630.1">
    <property type="nucleotide sequence ID" value="NZ_CP042914.1"/>
</dbReference>
<keyword evidence="8 12" id="KW-0554">One-carbon metabolism</keyword>
<comment type="similarity">
    <text evidence="4 12">Belongs to the MCH family.</text>
</comment>
<evidence type="ECO:0000313" key="13">
    <source>
        <dbReference type="EMBL" id="QEG43509.1"/>
    </source>
</evidence>
<dbReference type="UniPathway" id="UPA00562">
    <property type="reaction ID" value="UER00703"/>
</dbReference>
<dbReference type="AlphaFoldDB" id="A0A5B9QZT4"/>
<evidence type="ECO:0000313" key="14">
    <source>
        <dbReference type="Proteomes" id="UP000325286"/>
    </source>
</evidence>
<evidence type="ECO:0000256" key="2">
    <source>
        <dbReference type="ARBA" id="ARBA00004496"/>
    </source>
</evidence>
<evidence type="ECO:0000256" key="5">
    <source>
        <dbReference type="ARBA" id="ARBA00012765"/>
    </source>
</evidence>
<comment type="function">
    <text evidence="1 12">Catalyzes the hydrolysis of methenyl-H(4)MPT(+) to 5-formyl-H(4)MPT.</text>
</comment>
<evidence type="ECO:0000256" key="6">
    <source>
        <dbReference type="ARBA" id="ARBA00020597"/>
    </source>
</evidence>
<evidence type="ECO:0000256" key="3">
    <source>
        <dbReference type="ARBA" id="ARBA00005087"/>
    </source>
</evidence>
<dbReference type="Gene3D" id="3.10.340.11">
    <property type="entry name" value="Methenyltetrahydromethanopterin Cyclohydrolase, Chain A, domain 1"/>
    <property type="match status" value="1"/>
</dbReference>
<dbReference type="Gene3D" id="3.30.1030.10">
    <property type="entry name" value="Methenyltetrahydromethanopterin Cyclohydrolase, Chain A, domain 2"/>
    <property type="match status" value="1"/>
</dbReference>
<reference evidence="13 14" key="1">
    <citation type="submission" date="2019-08" db="EMBL/GenBank/DDBJ databases">
        <title>Deep-cultivation of Planctomycetes and their phenomic and genomic characterization uncovers novel biology.</title>
        <authorList>
            <person name="Wiegand S."/>
            <person name="Jogler M."/>
            <person name="Boedeker C."/>
            <person name="Pinto D."/>
            <person name="Vollmers J."/>
            <person name="Rivas-Marin E."/>
            <person name="Kohn T."/>
            <person name="Peeters S.H."/>
            <person name="Heuer A."/>
            <person name="Rast P."/>
            <person name="Oberbeckmann S."/>
            <person name="Bunk B."/>
            <person name="Jeske O."/>
            <person name="Meyerdierks A."/>
            <person name="Storesund J.E."/>
            <person name="Kallscheuer N."/>
            <person name="Luecker S."/>
            <person name="Lage O.M."/>
            <person name="Pohl T."/>
            <person name="Merkel B.J."/>
            <person name="Hornburger P."/>
            <person name="Mueller R.-W."/>
            <person name="Bruemmer F."/>
            <person name="Labrenz M."/>
            <person name="Spormann A.M."/>
            <person name="Op den Camp H."/>
            <person name="Overmann J."/>
            <person name="Amann R."/>
            <person name="Jetten M.S.M."/>
            <person name="Mascher T."/>
            <person name="Medema M.H."/>
            <person name="Devos D.P."/>
            <person name="Kaster A.-K."/>
            <person name="Ovreas L."/>
            <person name="Rohde M."/>
            <person name="Galperin M.Y."/>
            <person name="Jogler C."/>
        </authorList>
    </citation>
    <scope>NUCLEOTIDE SEQUENCE [LARGE SCALE GENOMIC DNA]</scope>
    <source>
        <strain evidence="13 14">UC8</strain>
    </source>
</reference>
<comment type="subcellular location">
    <subcellularLocation>
        <location evidence="2 12">Cytoplasm</location>
    </subcellularLocation>
</comment>
<dbReference type="Proteomes" id="UP000325286">
    <property type="component" value="Chromosome"/>
</dbReference>
<dbReference type="GO" id="GO:0005737">
    <property type="term" value="C:cytoplasm"/>
    <property type="evidence" value="ECO:0007669"/>
    <property type="project" value="UniProtKB-SubCell"/>
</dbReference>
<evidence type="ECO:0000256" key="8">
    <source>
        <dbReference type="ARBA" id="ARBA00022563"/>
    </source>
</evidence>
<dbReference type="GO" id="GO:0018759">
    <property type="term" value="F:methenyltetrahydromethanopterin cyclohydrolase activity"/>
    <property type="evidence" value="ECO:0007669"/>
    <property type="project" value="UniProtKB-UniRule"/>
</dbReference>
<evidence type="ECO:0000256" key="7">
    <source>
        <dbReference type="ARBA" id="ARBA00022490"/>
    </source>
</evidence>
<name>A0A5B9QZT4_9BACT</name>
<keyword evidence="14" id="KW-1185">Reference proteome</keyword>
<dbReference type="GO" id="GO:0006730">
    <property type="term" value="P:one-carbon metabolic process"/>
    <property type="evidence" value="ECO:0007669"/>
    <property type="project" value="UniProtKB-UniRule"/>
</dbReference>
<comment type="catalytic activity">
    <reaction evidence="11 12">
        <text>5,10-methenyl-5,6,7,8-tetrahydromethanopterin + H2O = N(5)-formyl-5,6,7,8-tetrahydromethanopterin + H(+)</text>
        <dbReference type="Rhea" id="RHEA:19053"/>
        <dbReference type="ChEBI" id="CHEBI:15377"/>
        <dbReference type="ChEBI" id="CHEBI:15378"/>
        <dbReference type="ChEBI" id="CHEBI:58018"/>
        <dbReference type="ChEBI" id="CHEBI:58337"/>
        <dbReference type="EC" id="3.5.4.27"/>
    </reaction>
</comment>
<dbReference type="EC" id="3.5.4.27" evidence="5 12"/>
<proteinExistence type="inferred from homology"/>
<evidence type="ECO:0000256" key="1">
    <source>
        <dbReference type="ARBA" id="ARBA00004058"/>
    </source>
</evidence>
<keyword evidence="7 12" id="KW-0963">Cytoplasm</keyword>
<organism evidence="13 14">
    <name type="scientific">Roseimaritima ulvae</name>
    <dbReference type="NCBI Taxonomy" id="980254"/>
    <lineage>
        <taxon>Bacteria</taxon>
        <taxon>Pseudomonadati</taxon>
        <taxon>Planctomycetota</taxon>
        <taxon>Planctomycetia</taxon>
        <taxon>Pirellulales</taxon>
        <taxon>Pirellulaceae</taxon>
        <taxon>Roseimaritima</taxon>
    </lineage>
</organism>
<dbReference type="EMBL" id="CP042914">
    <property type="protein sequence ID" value="QEG43509.1"/>
    <property type="molecule type" value="Genomic_DNA"/>
</dbReference>
<evidence type="ECO:0000256" key="10">
    <source>
        <dbReference type="ARBA" id="ARBA00030468"/>
    </source>
</evidence>
<evidence type="ECO:0000256" key="4">
    <source>
        <dbReference type="ARBA" id="ARBA00006902"/>
    </source>
</evidence>
<sequence>MSLNLAAAALCEQAIADPQLRLASHTIGDARVIDAGIEVEGGLEAGLWLARVCLGDAADVRLVPEDSQRLHSDLAVAVRTDAPRQACLGGQYAGWPVQTDDYFAMGSGPMRMVRGREAVLETLQLQESGPTVVGVLESDTLPTAAAVAAIAAECQTEAKDVTIGVAPSTSLAGTVQVVARSVETAMHKLHECGFDVRNVRSGWGVAPLPPMAKPGDTVAGIGRTNDAILYGGRVTLWVDAPQQDVDAVIERVPSQSSKDHGRPFAEVFKDYGYDFYKVDPLLFSPAVVTIVNLRTGQTRRSGQLASDVLARSFGLEAI</sequence>
<dbReference type="InterPro" id="IPR003209">
    <property type="entry name" value="METHMP_CycHdrlase"/>
</dbReference>